<sequence>MKILIIKLSAIGDVIHTLPALNSLRNFYPHAHITWIVEEAALPLIRGHNSIDRIILSKRKKWIKKLLNPLARKKTLKEIYNFIKDIRDTRYDIIIDFHQLLKSGILVLLAKGVRKIGFDKGMPHMEESQIFLNEKIPPVSVEIHALKRNLMLLEAIGIPTKNIEYQISTDQNDEDNVMKLIHENKIKDGFVVLNPVAKWDSKLWQNHKWAQLADILIKNYNTCVIFSGSVDDYFLIEEIRGMMQEKAVNFAGKTSLKSLAILYSKAKIIITTDTGPMHLAAAIKTPVIALFGPTAPWRTGPFGLTHKIIRKSMSCSPCFKRICPYGHHNCMKSINVDDIQILLSKSTHQICSS</sequence>
<dbReference type="PANTHER" id="PTHR30160">
    <property type="entry name" value="TETRAACYLDISACCHARIDE 4'-KINASE-RELATED"/>
    <property type="match status" value="1"/>
</dbReference>
<dbReference type="Proteomes" id="UP000007347">
    <property type="component" value="Chromosome"/>
</dbReference>
<dbReference type="GO" id="GO:0009244">
    <property type="term" value="P:lipopolysaccharide core region biosynthetic process"/>
    <property type="evidence" value="ECO:0007669"/>
    <property type="project" value="TreeGrafter"/>
</dbReference>
<keyword evidence="1" id="KW-0328">Glycosyltransferase</keyword>
<dbReference type="InterPro" id="IPR051199">
    <property type="entry name" value="LPS_LOS_Heptosyltrfase"/>
</dbReference>
<keyword evidence="7" id="KW-1185">Reference proteome</keyword>
<name>K0NL07_DESTT</name>
<dbReference type="Pfam" id="PF01075">
    <property type="entry name" value="Glyco_transf_9"/>
    <property type="match status" value="1"/>
</dbReference>
<dbReference type="STRING" id="651182.TOL2_C12490"/>
<dbReference type="HOGENOM" id="CLU_038371_0_0_7"/>
<evidence type="ECO:0000256" key="5">
    <source>
        <dbReference type="ARBA" id="ARBA00047503"/>
    </source>
</evidence>
<dbReference type="PATRIC" id="fig|651182.5.peg.1501"/>
<dbReference type="GO" id="GO:0008713">
    <property type="term" value="F:ADP-heptose-lipopolysaccharide heptosyltransferase activity"/>
    <property type="evidence" value="ECO:0007669"/>
    <property type="project" value="UniProtKB-EC"/>
</dbReference>
<evidence type="ECO:0000313" key="7">
    <source>
        <dbReference type="Proteomes" id="UP000007347"/>
    </source>
</evidence>
<evidence type="ECO:0000256" key="3">
    <source>
        <dbReference type="ARBA" id="ARBA00043995"/>
    </source>
</evidence>
<evidence type="ECO:0000256" key="4">
    <source>
        <dbReference type="ARBA" id="ARBA00044042"/>
    </source>
</evidence>
<dbReference type="OrthoDB" id="9760688at2"/>
<comment type="catalytic activity">
    <reaction evidence="5">
        <text>an L-alpha-D-Hep-(1-&gt;5)-[alpha-Kdo-(2-&gt;4)]-alpha-Kdo-(2-&gt;6)-lipid A + ADP-L-glycero-beta-D-manno-heptose = an L-alpha-D-Hep-(1-&gt;3)-L-alpha-D-Hep-(1-&gt;5)-[alpha-Kdo-(2-&gt;4)]-alpha-Kdo-(2-&gt;6)-lipid A + ADP + H(+)</text>
        <dbReference type="Rhea" id="RHEA:74071"/>
        <dbReference type="ChEBI" id="CHEBI:15378"/>
        <dbReference type="ChEBI" id="CHEBI:61506"/>
        <dbReference type="ChEBI" id="CHEBI:193068"/>
        <dbReference type="ChEBI" id="CHEBI:193069"/>
        <dbReference type="ChEBI" id="CHEBI:456216"/>
        <dbReference type="EC" id="2.4.99.24"/>
    </reaction>
</comment>
<gene>
    <name evidence="6" type="ordered locus">TOL2_C12490</name>
</gene>
<dbReference type="AlphaFoldDB" id="K0NL07"/>
<comment type="similarity">
    <text evidence="3">Belongs to the glycosyltransferase 9 family.</text>
</comment>
<dbReference type="Gene3D" id="3.40.50.2000">
    <property type="entry name" value="Glycogen Phosphorylase B"/>
    <property type="match status" value="2"/>
</dbReference>
<protein>
    <recommendedName>
        <fullName evidence="4">lipopolysaccharide heptosyltransferase II</fullName>
        <ecNumber evidence="4">2.4.99.24</ecNumber>
    </recommendedName>
</protein>
<evidence type="ECO:0000256" key="1">
    <source>
        <dbReference type="ARBA" id="ARBA00022676"/>
    </source>
</evidence>
<dbReference type="PANTHER" id="PTHR30160:SF1">
    <property type="entry name" value="LIPOPOLYSACCHARIDE 1,2-N-ACETYLGLUCOSAMINETRANSFERASE-RELATED"/>
    <property type="match status" value="1"/>
</dbReference>
<dbReference type="KEGG" id="dto:TOL2_C12490"/>
<organism evidence="6 7">
    <name type="scientific">Desulfobacula toluolica (strain DSM 7467 / Tol2)</name>
    <dbReference type="NCBI Taxonomy" id="651182"/>
    <lineage>
        <taxon>Bacteria</taxon>
        <taxon>Pseudomonadati</taxon>
        <taxon>Thermodesulfobacteriota</taxon>
        <taxon>Desulfobacteria</taxon>
        <taxon>Desulfobacterales</taxon>
        <taxon>Desulfobacteraceae</taxon>
        <taxon>Desulfobacula</taxon>
    </lineage>
</organism>
<dbReference type="InterPro" id="IPR011910">
    <property type="entry name" value="RfaF"/>
</dbReference>
<evidence type="ECO:0000313" key="6">
    <source>
        <dbReference type="EMBL" id="CCK79412.1"/>
    </source>
</evidence>
<keyword evidence="2 6" id="KW-0808">Transferase</keyword>
<dbReference type="InterPro" id="IPR002201">
    <property type="entry name" value="Glyco_trans_9"/>
</dbReference>
<dbReference type="EMBL" id="FO203503">
    <property type="protein sequence ID" value="CCK79412.1"/>
    <property type="molecule type" value="Genomic_DNA"/>
</dbReference>
<dbReference type="NCBIfam" id="TIGR02195">
    <property type="entry name" value="heptsyl_trn_II"/>
    <property type="match status" value="1"/>
</dbReference>
<reference evidence="6 7" key="1">
    <citation type="journal article" date="2013" name="Environ. Microbiol.">
        <title>Complete genome, catabolic sub-proteomes and key-metabolites of Desulfobacula toluolica Tol2, a marine, aromatic compound-degrading, sulfate-reducing bacterium.</title>
        <authorList>
            <person name="Wohlbrand L."/>
            <person name="Jacob J.H."/>
            <person name="Kube M."/>
            <person name="Mussmann M."/>
            <person name="Jarling R."/>
            <person name="Beck A."/>
            <person name="Amann R."/>
            <person name="Wilkes H."/>
            <person name="Reinhardt R."/>
            <person name="Rabus R."/>
        </authorList>
    </citation>
    <scope>NUCLEOTIDE SEQUENCE [LARGE SCALE GENOMIC DNA]</scope>
    <source>
        <strain evidence="7">DSM 7467 / Tol2</strain>
    </source>
</reference>
<dbReference type="RefSeq" id="WP_014956759.1">
    <property type="nucleotide sequence ID" value="NC_018645.1"/>
</dbReference>
<dbReference type="SUPFAM" id="SSF53756">
    <property type="entry name" value="UDP-Glycosyltransferase/glycogen phosphorylase"/>
    <property type="match status" value="1"/>
</dbReference>
<dbReference type="GO" id="GO:0005829">
    <property type="term" value="C:cytosol"/>
    <property type="evidence" value="ECO:0007669"/>
    <property type="project" value="TreeGrafter"/>
</dbReference>
<dbReference type="EC" id="2.4.99.24" evidence="4"/>
<evidence type="ECO:0000256" key="2">
    <source>
        <dbReference type="ARBA" id="ARBA00022679"/>
    </source>
</evidence>
<dbReference type="CDD" id="cd03789">
    <property type="entry name" value="GT9_LPS_heptosyltransferase"/>
    <property type="match status" value="1"/>
</dbReference>
<proteinExistence type="inferred from homology"/>
<accession>K0NL07</accession>